<dbReference type="InterPro" id="IPR034422">
    <property type="entry name" value="HydE/PylB-like"/>
</dbReference>
<dbReference type="PATRIC" id="fig|1330330.3.peg.1032"/>
<dbReference type="EMBL" id="CP011232">
    <property type="protein sequence ID" value="AKI97302.1"/>
    <property type="molecule type" value="Genomic_DNA"/>
</dbReference>
<evidence type="ECO:0000256" key="2">
    <source>
        <dbReference type="ARBA" id="ARBA00022723"/>
    </source>
</evidence>
<reference evidence="6 7" key="1">
    <citation type="submission" date="2015-04" db="EMBL/GenBank/DDBJ databases">
        <title>Complete Genome Sequence of Kosmotoga pacifica SLHLJ1.</title>
        <authorList>
            <person name="Jiang L.J."/>
            <person name="Shao Z.Z."/>
            <person name="Jebbar M."/>
        </authorList>
    </citation>
    <scope>NUCLEOTIDE SEQUENCE [LARGE SCALE GENOMIC DNA]</scope>
    <source>
        <strain evidence="6 7">SLHLJ1</strain>
    </source>
</reference>
<dbReference type="STRING" id="1330330.IX53_05145"/>
<dbReference type="GO" id="GO:0016740">
    <property type="term" value="F:transferase activity"/>
    <property type="evidence" value="ECO:0007669"/>
    <property type="project" value="TreeGrafter"/>
</dbReference>
<dbReference type="OrthoDB" id="5495221at2"/>
<evidence type="ECO:0000256" key="1">
    <source>
        <dbReference type="ARBA" id="ARBA00022691"/>
    </source>
</evidence>
<keyword evidence="2" id="KW-0479">Metal-binding</keyword>
<dbReference type="PANTHER" id="PTHR43726">
    <property type="entry name" value="3-METHYLORNITHINE SYNTHASE"/>
    <property type="match status" value="1"/>
</dbReference>
<dbReference type="SMART" id="SM00729">
    <property type="entry name" value="Elp3"/>
    <property type="match status" value="1"/>
</dbReference>
<dbReference type="KEGG" id="kpf:IX53_05145"/>
<keyword evidence="3" id="KW-0408">Iron</keyword>
<dbReference type="AlphaFoldDB" id="A0A0G2Z6W5"/>
<dbReference type="InterPro" id="IPR058240">
    <property type="entry name" value="rSAM_sf"/>
</dbReference>
<organism evidence="6 7">
    <name type="scientific">Kosmotoga pacifica</name>
    <dbReference type="NCBI Taxonomy" id="1330330"/>
    <lineage>
        <taxon>Bacteria</taxon>
        <taxon>Thermotogati</taxon>
        <taxon>Thermotogota</taxon>
        <taxon>Thermotogae</taxon>
        <taxon>Kosmotogales</taxon>
        <taxon>Kosmotogaceae</taxon>
        <taxon>Kosmotoga</taxon>
    </lineage>
</organism>
<protein>
    <recommendedName>
        <fullName evidence="5">Radical SAM core domain-containing protein</fullName>
    </recommendedName>
</protein>
<sequence>MQIRLSAGTAAKLGLRKFKFDIPMPTAYFMVGERCVFNCLYCAQARDSRADISRLSRIVWPGYELSDVMEAIGRHNPFSRFCIQTVSSPGYREVLQALIEELSGLGLPISLSVRPLDMKEVREYFSRGIERIGIAVDVVTPDLFKKYRGGNFENHIELLFKAAQEFKGRITTHVIVGLGETEKDVIDFIYQCRIRNIEVGLFSFTPVKGTGLENLPQPDIRTYREVQIARYLLKKNPRYYEGFLYDRKGKLLSFGIDITSINIDEAFRTSGCPGCTRPFYNERPGKEIYNFFM</sequence>
<evidence type="ECO:0000256" key="4">
    <source>
        <dbReference type="ARBA" id="ARBA00023014"/>
    </source>
</evidence>
<dbReference type="PROSITE" id="PS51918">
    <property type="entry name" value="RADICAL_SAM"/>
    <property type="match status" value="1"/>
</dbReference>
<dbReference type="PANTHER" id="PTHR43726:SF1">
    <property type="entry name" value="BIOTIN SYNTHASE"/>
    <property type="match status" value="1"/>
</dbReference>
<dbReference type="Pfam" id="PF04055">
    <property type="entry name" value="Radical_SAM"/>
    <property type="match status" value="1"/>
</dbReference>
<evidence type="ECO:0000256" key="3">
    <source>
        <dbReference type="ARBA" id="ARBA00023004"/>
    </source>
</evidence>
<evidence type="ECO:0000313" key="7">
    <source>
        <dbReference type="Proteomes" id="UP000035159"/>
    </source>
</evidence>
<dbReference type="InterPro" id="IPR007197">
    <property type="entry name" value="rSAM"/>
</dbReference>
<dbReference type="Gene3D" id="3.20.20.70">
    <property type="entry name" value="Aldolase class I"/>
    <property type="match status" value="1"/>
</dbReference>
<proteinExistence type="predicted"/>
<accession>A0A0G2Z6W5</accession>
<dbReference type="GO" id="GO:0046872">
    <property type="term" value="F:metal ion binding"/>
    <property type="evidence" value="ECO:0007669"/>
    <property type="project" value="UniProtKB-KW"/>
</dbReference>
<dbReference type="CDD" id="cd01335">
    <property type="entry name" value="Radical_SAM"/>
    <property type="match status" value="1"/>
</dbReference>
<dbReference type="SFLD" id="SFLDG01098">
    <property type="entry name" value="Uncharacterised_Radical_SAM_Su"/>
    <property type="match status" value="1"/>
</dbReference>
<keyword evidence="7" id="KW-1185">Reference proteome</keyword>
<keyword evidence="4" id="KW-0411">Iron-sulfur</keyword>
<gene>
    <name evidence="6" type="ORF">IX53_05145</name>
</gene>
<dbReference type="Proteomes" id="UP000035159">
    <property type="component" value="Chromosome"/>
</dbReference>
<dbReference type="InterPro" id="IPR006638">
    <property type="entry name" value="Elp3/MiaA/NifB-like_rSAM"/>
</dbReference>
<dbReference type="SUPFAM" id="SSF102114">
    <property type="entry name" value="Radical SAM enzymes"/>
    <property type="match status" value="1"/>
</dbReference>
<evidence type="ECO:0000259" key="5">
    <source>
        <dbReference type="PROSITE" id="PS51918"/>
    </source>
</evidence>
<evidence type="ECO:0000313" key="6">
    <source>
        <dbReference type="EMBL" id="AKI97302.1"/>
    </source>
</evidence>
<feature type="domain" description="Radical SAM core" evidence="5">
    <location>
        <begin position="21"/>
        <end position="244"/>
    </location>
</feature>
<dbReference type="GO" id="GO:0051536">
    <property type="term" value="F:iron-sulfur cluster binding"/>
    <property type="evidence" value="ECO:0007669"/>
    <property type="project" value="UniProtKB-KW"/>
</dbReference>
<dbReference type="InterPro" id="IPR013785">
    <property type="entry name" value="Aldolase_TIM"/>
</dbReference>
<dbReference type="SFLD" id="SFLDS00029">
    <property type="entry name" value="Radical_SAM"/>
    <property type="match status" value="1"/>
</dbReference>
<name>A0A0G2Z6W5_9BACT</name>
<keyword evidence="1" id="KW-0949">S-adenosyl-L-methionine</keyword>
<dbReference type="RefSeq" id="WP_047754436.1">
    <property type="nucleotide sequence ID" value="NZ_CAJUHA010000008.1"/>
</dbReference>